<evidence type="ECO:0000256" key="2">
    <source>
        <dbReference type="ARBA" id="ARBA00022840"/>
    </source>
</evidence>
<comment type="similarity">
    <text evidence="6">Belongs to the TRAFAC class myosin-kinesin ATPase superfamily. Myosin family.</text>
</comment>
<dbReference type="Gene3D" id="3.40.850.10">
    <property type="entry name" value="Kinesin motor domain"/>
    <property type="match status" value="1"/>
</dbReference>
<evidence type="ECO:0000256" key="6">
    <source>
        <dbReference type="PROSITE-ProRule" id="PRU00782"/>
    </source>
</evidence>
<dbReference type="Gene3D" id="1.20.120.720">
    <property type="entry name" value="Myosin VI head, motor domain, U50 subdomain"/>
    <property type="match status" value="1"/>
</dbReference>
<dbReference type="GeneID" id="17269517"/>
<proteinExistence type="inferred from homology"/>
<dbReference type="InterPro" id="IPR001609">
    <property type="entry name" value="Myosin_head_motor_dom-like"/>
</dbReference>
<keyword evidence="9" id="KW-1185">Reference proteome</keyword>
<dbReference type="CDD" id="cd00124">
    <property type="entry name" value="MYSc"/>
    <property type="match status" value="1"/>
</dbReference>
<evidence type="ECO:0000313" key="9">
    <source>
        <dbReference type="Proteomes" id="UP000013827"/>
    </source>
</evidence>
<name>A0A0D3JKD6_EMIH1</name>
<dbReference type="GO" id="GO:0003774">
    <property type="term" value="F:cytoskeletal motor activity"/>
    <property type="evidence" value="ECO:0007669"/>
    <property type="project" value="UniProtKB-UniRule"/>
</dbReference>
<dbReference type="RefSeq" id="XP_005776400.1">
    <property type="nucleotide sequence ID" value="XM_005776343.1"/>
</dbReference>
<dbReference type="PaxDb" id="2903-EOD23971"/>
<dbReference type="FunFam" id="1.10.10.820:FF:000001">
    <property type="entry name" value="Myosin heavy chain"/>
    <property type="match status" value="1"/>
</dbReference>
<reference evidence="8" key="2">
    <citation type="submission" date="2024-10" db="UniProtKB">
        <authorList>
            <consortium name="EnsemblProtists"/>
        </authorList>
    </citation>
    <scope>IDENTIFICATION</scope>
</reference>
<reference evidence="9" key="1">
    <citation type="journal article" date="2013" name="Nature">
        <title>Pan genome of the phytoplankton Emiliania underpins its global distribution.</title>
        <authorList>
            <person name="Read B.A."/>
            <person name="Kegel J."/>
            <person name="Klute M.J."/>
            <person name="Kuo A."/>
            <person name="Lefebvre S.C."/>
            <person name="Maumus F."/>
            <person name="Mayer C."/>
            <person name="Miller J."/>
            <person name="Monier A."/>
            <person name="Salamov A."/>
            <person name="Young J."/>
            <person name="Aguilar M."/>
            <person name="Claverie J.M."/>
            <person name="Frickenhaus S."/>
            <person name="Gonzalez K."/>
            <person name="Herman E.K."/>
            <person name="Lin Y.C."/>
            <person name="Napier J."/>
            <person name="Ogata H."/>
            <person name="Sarno A.F."/>
            <person name="Shmutz J."/>
            <person name="Schroeder D."/>
            <person name="de Vargas C."/>
            <person name="Verret F."/>
            <person name="von Dassow P."/>
            <person name="Valentin K."/>
            <person name="Van de Peer Y."/>
            <person name="Wheeler G."/>
            <person name="Dacks J.B."/>
            <person name="Delwiche C.F."/>
            <person name="Dyhrman S.T."/>
            <person name="Glockner G."/>
            <person name="John U."/>
            <person name="Richards T."/>
            <person name="Worden A.Z."/>
            <person name="Zhang X."/>
            <person name="Grigoriev I.V."/>
            <person name="Allen A.E."/>
            <person name="Bidle K."/>
            <person name="Borodovsky M."/>
            <person name="Bowler C."/>
            <person name="Brownlee C."/>
            <person name="Cock J.M."/>
            <person name="Elias M."/>
            <person name="Gladyshev V.N."/>
            <person name="Groth M."/>
            <person name="Guda C."/>
            <person name="Hadaegh A."/>
            <person name="Iglesias-Rodriguez M.D."/>
            <person name="Jenkins J."/>
            <person name="Jones B.M."/>
            <person name="Lawson T."/>
            <person name="Leese F."/>
            <person name="Lindquist E."/>
            <person name="Lobanov A."/>
            <person name="Lomsadze A."/>
            <person name="Malik S.B."/>
            <person name="Marsh M.E."/>
            <person name="Mackinder L."/>
            <person name="Mock T."/>
            <person name="Mueller-Roeber B."/>
            <person name="Pagarete A."/>
            <person name="Parker M."/>
            <person name="Probert I."/>
            <person name="Quesneville H."/>
            <person name="Raines C."/>
            <person name="Rensing S.A."/>
            <person name="Riano-Pachon D.M."/>
            <person name="Richier S."/>
            <person name="Rokitta S."/>
            <person name="Shiraiwa Y."/>
            <person name="Soanes D.M."/>
            <person name="van der Giezen M."/>
            <person name="Wahlund T.M."/>
            <person name="Williams B."/>
            <person name="Wilson W."/>
            <person name="Wolfe G."/>
            <person name="Wurch L.L."/>
        </authorList>
    </citation>
    <scope>NUCLEOTIDE SEQUENCE</scope>
</reference>
<keyword evidence="3 6" id="KW-0518">Myosin</keyword>
<dbReference type="GO" id="GO:0003779">
    <property type="term" value="F:actin binding"/>
    <property type="evidence" value="ECO:0007669"/>
    <property type="project" value="UniProtKB-KW"/>
</dbReference>
<evidence type="ECO:0000259" key="7">
    <source>
        <dbReference type="PROSITE" id="PS51456"/>
    </source>
</evidence>
<dbReference type="KEGG" id="ehx:EMIHUDRAFT_64992"/>
<dbReference type="SMART" id="SM00242">
    <property type="entry name" value="MYSc"/>
    <property type="match status" value="1"/>
</dbReference>
<dbReference type="PROSITE" id="PS51456">
    <property type="entry name" value="MYOSIN_MOTOR"/>
    <property type="match status" value="1"/>
</dbReference>
<keyword evidence="1 6" id="KW-0547">Nucleotide-binding</keyword>
<dbReference type="GO" id="GO:0005524">
    <property type="term" value="F:ATP binding"/>
    <property type="evidence" value="ECO:0007669"/>
    <property type="project" value="UniProtKB-UniRule"/>
</dbReference>
<dbReference type="OMA" id="KHNCLEQ"/>
<feature type="binding site" evidence="6">
    <location>
        <begin position="166"/>
        <end position="173"/>
    </location>
    <ligand>
        <name>ATP</name>
        <dbReference type="ChEBI" id="CHEBI:30616"/>
    </ligand>
</feature>
<dbReference type="GO" id="GO:0016459">
    <property type="term" value="C:myosin complex"/>
    <property type="evidence" value="ECO:0007669"/>
    <property type="project" value="UniProtKB-KW"/>
</dbReference>
<accession>A0A0D3JKD6</accession>
<feature type="domain" description="Myosin motor" evidence="7">
    <location>
        <begin position="69"/>
        <end position="725"/>
    </location>
</feature>
<keyword evidence="2 6" id="KW-0067">ATP-binding</keyword>
<evidence type="ECO:0000256" key="5">
    <source>
        <dbReference type="ARBA" id="ARBA00023203"/>
    </source>
</evidence>
<dbReference type="PRINTS" id="PR00193">
    <property type="entry name" value="MYOSINHEAVY"/>
</dbReference>
<dbReference type="InterPro" id="IPR027417">
    <property type="entry name" value="P-loop_NTPase"/>
</dbReference>
<feature type="region of interest" description="Actin-binding" evidence="6">
    <location>
        <begin position="647"/>
        <end position="669"/>
    </location>
</feature>
<evidence type="ECO:0000256" key="3">
    <source>
        <dbReference type="ARBA" id="ARBA00023123"/>
    </source>
</evidence>
<keyword evidence="4 6" id="KW-0505">Motor protein</keyword>
<dbReference type="AlphaFoldDB" id="A0A0D3JKD6"/>
<dbReference type="Proteomes" id="UP000013827">
    <property type="component" value="Unassembled WGS sequence"/>
</dbReference>
<dbReference type="EnsemblProtists" id="EOD23971">
    <property type="protein sequence ID" value="EOD23971"/>
    <property type="gene ID" value="EMIHUDRAFT_64992"/>
</dbReference>
<dbReference type="eggNOG" id="KOG0160">
    <property type="taxonomic scope" value="Eukaryota"/>
</dbReference>
<evidence type="ECO:0000256" key="4">
    <source>
        <dbReference type="ARBA" id="ARBA00023175"/>
    </source>
</evidence>
<dbReference type="STRING" id="2903.R1ELZ6"/>
<dbReference type="PANTHER" id="PTHR13140">
    <property type="entry name" value="MYOSIN"/>
    <property type="match status" value="1"/>
</dbReference>
<dbReference type="Gene3D" id="1.10.10.820">
    <property type="match status" value="1"/>
</dbReference>
<evidence type="ECO:0000256" key="1">
    <source>
        <dbReference type="ARBA" id="ARBA00022741"/>
    </source>
</evidence>
<dbReference type="Gene3D" id="1.20.58.530">
    <property type="match status" value="1"/>
</dbReference>
<keyword evidence="5 6" id="KW-0009">Actin-binding</keyword>
<dbReference type="InterPro" id="IPR036961">
    <property type="entry name" value="Kinesin_motor_dom_sf"/>
</dbReference>
<evidence type="ECO:0000313" key="8">
    <source>
        <dbReference type="EnsemblProtists" id="EOD23971"/>
    </source>
</evidence>
<organism evidence="8 9">
    <name type="scientific">Emiliania huxleyi (strain CCMP1516)</name>
    <dbReference type="NCBI Taxonomy" id="280463"/>
    <lineage>
        <taxon>Eukaryota</taxon>
        <taxon>Haptista</taxon>
        <taxon>Haptophyta</taxon>
        <taxon>Prymnesiophyceae</taxon>
        <taxon>Isochrysidales</taxon>
        <taxon>Noelaerhabdaceae</taxon>
        <taxon>Emiliania</taxon>
    </lineage>
</organism>
<sequence length="725" mass="78086">MPADAQFAVGSVVFVPDEQQAYLPKRVASCTGLGARTKLTVGPLSGSGGAAVPAKDVADVVDADPLALEGAQDMVKFSNLTEAALLHNLRTRYSRDQIYSAAGAILLSVNPFKQIPGIYTDEVTRRCQEADAKALPDLPPHVYGLSENAYRGMLGEQKQQAILISGESGAGKTEAAKACVKYICARSTGGGGVGGGAKLLRQGSHEEFANPILEAFGNAKTLRNNNSSRFGKWTEIHFDAGGQIRSARSTSYLLERSRVVEHARGERTFHIFYQLCAGATKQQRDALKLPPAGELRYLGQSASLSVPGIDDAADWRAVCAAFSTFQLTDAEQTSLRRAWRPAVGILTLGNLAFDAKEMANADDGSCVSPASQASLKAAAAALDISPLELETALTIKNVGKFPVVAVPQPPEKAAVARDALAKALYGSLFDWIFGRINEKMGAGAGAALGGGNKRTIGLLDIFGFEAFSRNSLEQLLINFANEKLMQYFNIYIFQMEEKECRDEGVACPQLQFADNSAVMVLLEAKPTGLMALIHDEVLVPNASDANLLTKMNEAHRGASMYRQMPRAQGEGFVVLHFAGEVAYAIDDFVAKSRGAVPSELSQLLGTSQLPLRTMSFARHRGGGGARARLGGGGRKVVSVGRQFQESLDSLMGMLHTCSPHFVRCIKPNHHLAPDDFDGAYVMRQLQQMGMVHVVKARKQGFAHRYDFDTFIARYGYLREGVECDA</sequence>
<dbReference type="Pfam" id="PF00063">
    <property type="entry name" value="Myosin_head"/>
    <property type="match status" value="1"/>
</dbReference>
<protein>
    <recommendedName>
        <fullName evidence="7">Myosin motor domain-containing protein</fullName>
    </recommendedName>
</protein>
<dbReference type="HOGENOM" id="CLU_000192_7_5_1"/>
<dbReference type="SUPFAM" id="SSF52540">
    <property type="entry name" value="P-loop containing nucleoside triphosphate hydrolases"/>
    <property type="match status" value="1"/>
</dbReference>